<dbReference type="Gene3D" id="3.40.50.720">
    <property type="entry name" value="NAD(P)-binding Rossmann-like Domain"/>
    <property type="match status" value="1"/>
</dbReference>
<gene>
    <name evidence="2" type="ORF">ACFSB2_15435</name>
</gene>
<dbReference type="EMBL" id="JBHUCX010000043">
    <property type="protein sequence ID" value="MFD1676096.1"/>
    <property type="molecule type" value="Genomic_DNA"/>
</dbReference>
<evidence type="ECO:0000313" key="2">
    <source>
        <dbReference type="EMBL" id="MFD1676096.1"/>
    </source>
</evidence>
<dbReference type="Pfam" id="PF00899">
    <property type="entry name" value="ThiF"/>
    <property type="match status" value="1"/>
</dbReference>
<proteinExistence type="predicted"/>
<organism evidence="2 3">
    <name type="scientific">Alicyclobacillus fodiniaquatilis</name>
    <dbReference type="NCBI Taxonomy" id="1661150"/>
    <lineage>
        <taxon>Bacteria</taxon>
        <taxon>Bacillati</taxon>
        <taxon>Bacillota</taxon>
        <taxon>Bacilli</taxon>
        <taxon>Bacillales</taxon>
        <taxon>Alicyclobacillaceae</taxon>
        <taxon>Alicyclobacillus</taxon>
    </lineage>
</organism>
<evidence type="ECO:0000259" key="1">
    <source>
        <dbReference type="Pfam" id="PF00899"/>
    </source>
</evidence>
<dbReference type="InterPro" id="IPR000594">
    <property type="entry name" value="ThiF_NAD_FAD-bd"/>
</dbReference>
<feature type="domain" description="THIF-type NAD/FAD binding fold" evidence="1">
    <location>
        <begin position="13"/>
        <end position="150"/>
    </location>
</feature>
<dbReference type="GO" id="GO:0016779">
    <property type="term" value="F:nucleotidyltransferase activity"/>
    <property type="evidence" value="ECO:0007669"/>
    <property type="project" value="UniProtKB-KW"/>
</dbReference>
<name>A0ABW4JIE7_9BACL</name>
<dbReference type="SUPFAM" id="SSF69572">
    <property type="entry name" value="Activating enzymes of the ubiquitin-like proteins"/>
    <property type="match status" value="1"/>
</dbReference>
<keyword evidence="2" id="KW-0808">Transferase</keyword>
<dbReference type="Proteomes" id="UP001597079">
    <property type="component" value="Unassembled WGS sequence"/>
</dbReference>
<keyword evidence="3" id="KW-1185">Reference proteome</keyword>
<dbReference type="RefSeq" id="WP_377943989.1">
    <property type="nucleotide sequence ID" value="NZ_JBHUCX010000043.1"/>
</dbReference>
<dbReference type="InterPro" id="IPR035985">
    <property type="entry name" value="Ubiquitin-activating_enz"/>
</dbReference>
<reference evidence="3" key="1">
    <citation type="journal article" date="2019" name="Int. J. Syst. Evol. Microbiol.">
        <title>The Global Catalogue of Microorganisms (GCM) 10K type strain sequencing project: providing services to taxonomists for standard genome sequencing and annotation.</title>
        <authorList>
            <consortium name="The Broad Institute Genomics Platform"/>
            <consortium name="The Broad Institute Genome Sequencing Center for Infectious Disease"/>
            <person name="Wu L."/>
            <person name="Ma J."/>
        </authorList>
    </citation>
    <scope>NUCLEOTIDE SEQUENCE [LARGE SCALE GENOMIC DNA]</scope>
    <source>
        <strain evidence="3">CGMCC 1.12286</strain>
    </source>
</reference>
<keyword evidence="2" id="KW-0548">Nucleotidyltransferase</keyword>
<protein>
    <submittedName>
        <fullName evidence="2">ThiF family adenylyltransferase</fullName>
    </submittedName>
</protein>
<sequence length="275" mass="30403">MEITPVRVIDQQRAQLIIVGVGGTGGYVIGQVARLLYGLKVERGRNNVPRVLLIDGDEIEQKNLLRQQFLPQDIGKKKASVLAERYSRAYGIDVAAYPSYITYETRLEELGAQRDNLIVVGCVDNGSTRLVLHNLLGKLRNVVYIDSGNSGVNMPQNPEHIDRYQLKKIKDSGWDGQVVAGVRVNGQTKLPFPGDVFPNLIEEDQLPTEVSCGEVVVSNPQRHMTNILAATSVLMYLYTLLSDGTILNSRTMFDALRGYVSSHPAISMLHEVSIA</sequence>
<comment type="caution">
    <text evidence="2">The sequence shown here is derived from an EMBL/GenBank/DDBJ whole genome shotgun (WGS) entry which is preliminary data.</text>
</comment>
<accession>A0ABW4JIE7</accession>
<evidence type="ECO:0000313" key="3">
    <source>
        <dbReference type="Proteomes" id="UP001597079"/>
    </source>
</evidence>